<feature type="signal peptide" evidence="1">
    <location>
        <begin position="1"/>
        <end position="22"/>
    </location>
</feature>
<dbReference type="Pfam" id="PF13385">
    <property type="entry name" value="Laminin_G_3"/>
    <property type="match status" value="1"/>
</dbReference>
<keyword evidence="1" id="KW-0732">Signal</keyword>
<gene>
    <name evidence="2" type="ORF">E5J99_06750</name>
</gene>
<dbReference type="InterPro" id="IPR013320">
    <property type="entry name" value="ConA-like_dom_sf"/>
</dbReference>
<sequence length="2057" mass="226931">MRNIYARLLLLLILGFAYSASAQDISGETNIVPGQSYSYSYTGYSCNSPSYSWSVAGGVISTNDNYGTITVTWDCAAPVRQIDVSIEGEEYDPEYGYSYSVYCGTTSLTNFTTIPPTAGGIYLSYYNFFLQNEICPNEAFMLGYSGSSGVQQVNWFRWDGTAWQAEGTSSFGPDFFGYFSGITSTTTYKAQPIACGGVPLAEQTITIQVTDVASAGGVALGSRDVLFGANEGTVTLADSRGIIINWQRSTNSGITWEDMTDTGEEINFSNLTTTTLFRAKSYFFACQQTPVYSQPCAIRVEVGPSNLSWIENKSYDEGARVVSNSRSYFDLSGRLLQSQTRNISQGKILATQPLFSAYDQAVGTTLAAPITDVDFTYKPRFVSPFFTASLPYNHNHFDSGSTLNGPVAVGGNTPGTLGWYYSTNNTLEPNTAVTAYPYSRMEEAADGSTGVVRSSGVGEVFRMGQGRENVQGSFSVRAELTNYAQLRSRYFPASVAGEQPASLSAATIQQVSINSNGQKVVTFQDKEGHALMVARPGRSNDWLSVTNTAEVGWPYCFVKTTNEIYENPLIEASADIVVYDENYVRLFAGHARDFNATLSARAGSCRIYCNEPFRITTGRILNATTREPISWNSMYELLPTKREAYAYFNFYTFETGKTSITPLITSSDYIVTNTITGADVTTTFKNGSAIPAGFYQVRIIQGAVSLSYTNDYQDISYSFYNQKGQLLGSLAPNGVKKLLRIGTSTVAGPTSPSLTAGLVAWLPFDEASGNIAADASGNGKHATLNGSTWSWKPSEGSNNGALELTGSSYLYVPVAWQPSAFTVSWWTKPYQRFPYNQMVAADCGWGGFMFHTDWNGEAYVGTDLGSRIVLGANTVALNVWQQFTFTYNAGEGRLYKDGQLLAVKQGMTAPQTWRYFTFGTGPGGQPSEGLLDDCRVYDRALSESDAKELYQSRLPFFTSYEYDVRGQLRAMNETDAGRTKYYYRVDGTLRFSQNAKQQPLGYFSYTNYDDAGRPVEAGECRPISSAYFATIAESSTVLESVDPRGGFALEHPRQDVVLTSYDLPLSLPGLSGTYTQEFLAGRVSNTRKYSTFAAQGINAAPVSQTWFSYDEQGRTKWVVRQQFNQAAHTLDYDYDLNDNVLSVCYQKNIAANRFTHYYSYDPDQRLSEVRTNTADPTNQTEPRKLQASYSYYLHGPLKRAVIGGLQGVDYLYTAQGWLKSINGLQPGSDPATDGPTTSGMLPDLFSQELEYYAGDYYSARRTQGSFTSSGNHPDRFDGTARAQVWRTSSRPTAMSGYGYRYDERGQLIQADYGQLTPGAGGNTSFIPDAAGRYQEGGLTYDPNGNLGDLRRTDRVGANLMNIKYEYIGNTNKLSRVYNPQSPGLPVLEYTYDALGQMTSQVEPGKPKYFNYDVTGKVTDVYRTAAKATTDLIAHYDYDEFGQRIRQTVYNAQQVAETTEYVRDVDGNEIASYYVEPGTNILRLAEQPVYGATRVGVVRQPRNEEVRAELYELNDQLGNTRVVFQAPRTVPYTLTMENGQADQEKKDFPTPNATTYDQVRSNLYARGDTPDGTGYSMRLSAQIGPGKKLAVAPGDRVLLEVWAGYPSMWGVINGRASVPNVRAIGLASAALLVQPQPRLAESGSTRALPAWQRLLSQVSVGVAIPLTGRQPKTYGAAAKVDPMTPTTLPPNAVLRYTLRLVRDRSIVREGTARVAPAAEGQWQPLNLSVTIDTEEPAELEVWLQNFDAQPVYFDDMRIEHQVGTLVAENHFYPYGQRNEGLSWTRQYMRGYGRGYQGQNTRFDEETGYDNFELRMYDARIGRWLSMDPMGQFHSPYVGMGNDPVNMIDPDGGFSDPTFPANPKNEQTYIDPGTKQAYIYFNGSWSHSLGEVAVVGARAPSPTNFVNALAVPSIPWKTQYREQKPHWTNCCNTVKKMVSYVPASRVYITKEANSRLVLVPGAAKGLKKLDEYLANGTPVMIGVHHTYNAGYNEGTTDHFVLAVSGNTRIGIRFSDVGTLDRARGTAPSNMLYMNPKTGMMTGSSAATGKTYTLSQLRFK</sequence>
<name>A0A4Z0PPR5_9BACT</name>
<dbReference type="EMBL" id="SRLD01000010">
    <property type="protein sequence ID" value="TGE17546.1"/>
    <property type="molecule type" value="Genomic_DNA"/>
</dbReference>
<dbReference type="OrthoDB" id="976756at2"/>
<comment type="caution">
    <text evidence="2">The sequence shown here is derived from an EMBL/GenBank/DDBJ whole genome shotgun (WGS) entry which is preliminary data.</text>
</comment>
<dbReference type="SUPFAM" id="SSF49899">
    <property type="entry name" value="Concanavalin A-like lectins/glucanases"/>
    <property type="match status" value="1"/>
</dbReference>
<dbReference type="Proteomes" id="UP000297739">
    <property type="component" value="Unassembled WGS sequence"/>
</dbReference>
<evidence type="ECO:0000313" key="3">
    <source>
        <dbReference type="Proteomes" id="UP000297739"/>
    </source>
</evidence>
<reference evidence="2 3" key="1">
    <citation type="submission" date="2019-04" db="EMBL/GenBank/DDBJ databases">
        <authorList>
            <person name="Feng G."/>
            <person name="Zhang J."/>
            <person name="Zhu H."/>
        </authorList>
    </citation>
    <scope>NUCLEOTIDE SEQUENCE [LARGE SCALE GENOMIC DNA]</scope>
    <source>
        <strain evidence="2 3">JCM 17223</strain>
    </source>
</reference>
<keyword evidence="3" id="KW-1185">Reference proteome</keyword>
<dbReference type="GO" id="GO:0005975">
    <property type="term" value="P:carbohydrate metabolic process"/>
    <property type="evidence" value="ECO:0007669"/>
    <property type="project" value="UniProtKB-ARBA"/>
</dbReference>
<proteinExistence type="predicted"/>
<dbReference type="Gene3D" id="2.180.10.10">
    <property type="entry name" value="RHS repeat-associated core"/>
    <property type="match status" value="2"/>
</dbReference>
<evidence type="ECO:0000313" key="2">
    <source>
        <dbReference type="EMBL" id="TGE17546.1"/>
    </source>
</evidence>
<evidence type="ECO:0008006" key="4">
    <source>
        <dbReference type="Google" id="ProtNLM"/>
    </source>
</evidence>
<dbReference type="RefSeq" id="WP_135496963.1">
    <property type="nucleotide sequence ID" value="NZ_SRLD01000010.1"/>
</dbReference>
<dbReference type="InterPro" id="IPR050708">
    <property type="entry name" value="T6SS_VgrG/RHS"/>
</dbReference>
<dbReference type="InterPro" id="IPR022385">
    <property type="entry name" value="Rhs_assc_core"/>
</dbReference>
<evidence type="ECO:0000256" key="1">
    <source>
        <dbReference type="SAM" id="SignalP"/>
    </source>
</evidence>
<dbReference type="GO" id="GO:0004553">
    <property type="term" value="F:hydrolase activity, hydrolyzing O-glycosyl compounds"/>
    <property type="evidence" value="ECO:0007669"/>
    <property type="project" value="UniProtKB-ARBA"/>
</dbReference>
<feature type="chain" id="PRO_5021257466" description="RHS repeat-associated core domain-containing protein" evidence="1">
    <location>
        <begin position="23"/>
        <end position="2057"/>
    </location>
</feature>
<protein>
    <recommendedName>
        <fullName evidence="4">RHS repeat-associated core domain-containing protein</fullName>
    </recommendedName>
</protein>
<dbReference type="PANTHER" id="PTHR32305">
    <property type="match status" value="1"/>
</dbReference>
<dbReference type="PANTHER" id="PTHR32305:SF15">
    <property type="entry name" value="PROTEIN RHSA-RELATED"/>
    <property type="match status" value="1"/>
</dbReference>
<organism evidence="2 3">
    <name type="scientific">Hymenobacter elongatus</name>
    <dbReference type="NCBI Taxonomy" id="877208"/>
    <lineage>
        <taxon>Bacteria</taxon>
        <taxon>Pseudomonadati</taxon>
        <taxon>Bacteroidota</taxon>
        <taxon>Cytophagia</taxon>
        <taxon>Cytophagales</taxon>
        <taxon>Hymenobacteraceae</taxon>
        <taxon>Hymenobacter</taxon>
    </lineage>
</organism>
<accession>A0A4Z0PPR5</accession>
<dbReference type="NCBIfam" id="TIGR03696">
    <property type="entry name" value="Rhs_assc_core"/>
    <property type="match status" value="1"/>
</dbReference>